<accession>A0A2T0JNG8</accession>
<name>A0A2T0JNG8_9ACTN</name>
<protein>
    <submittedName>
        <fullName evidence="1">Uncharacterized protein</fullName>
    </submittedName>
</protein>
<evidence type="ECO:0000313" key="2">
    <source>
        <dbReference type="Proteomes" id="UP000239415"/>
    </source>
</evidence>
<sequence length="32" mass="3301">MIREVGARHGHNAMVTAPDALTALLIEALATG</sequence>
<dbReference type="EMBL" id="PVMZ01000037">
    <property type="protein sequence ID" value="PRX09173.1"/>
    <property type="molecule type" value="Genomic_DNA"/>
</dbReference>
<evidence type="ECO:0000313" key="1">
    <source>
        <dbReference type="EMBL" id="PRX09173.1"/>
    </source>
</evidence>
<reference evidence="1 2" key="1">
    <citation type="submission" date="2018-03" db="EMBL/GenBank/DDBJ databases">
        <title>Genomic Encyclopedia of Archaeal and Bacterial Type Strains, Phase II (KMG-II): from individual species to whole genera.</title>
        <authorList>
            <person name="Goeker M."/>
        </authorList>
    </citation>
    <scope>NUCLEOTIDE SEQUENCE [LARGE SCALE GENOMIC DNA]</scope>
    <source>
        <strain evidence="1 2">DSM 43146</strain>
    </source>
</reference>
<organism evidence="1 2">
    <name type="scientific">Actinoplanes italicus</name>
    <dbReference type="NCBI Taxonomy" id="113567"/>
    <lineage>
        <taxon>Bacteria</taxon>
        <taxon>Bacillati</taxon>
        <taxon>Actinomycetota</taxon>
        <taxon>Actinomycetes</taxon>
        <taxon>Micromonosporales</taxon>
        <taxon>Micromonosporaceae</taxon>
        <taxon>Actinoplanes</taxon>
    </lineage>
</organism>
<comment type="caution">
    <text evidence="1">The sequence shown here is derived from an EMBL/GenBank/DDBJ whole genome shotgun (WGS) entry which is preliminary data.</text>
</comment>
<keyword evidence="2" id="KW-1185">Reference proteome</keyword>
<dbReference type="Proteomes" id="UP000239415">
    <property type="component" value="Unassembled WGS sequence"/>
</dbReference>
<proteinExistence type="predicted"/>
<dbReference type="AlphaFoldDB" id="A0A2T0JNG8"/>
<gene>
    <name evidence="1" type="ORF">CLV67_13738</name>
</gene>